<name>A0AAV0DUU0_9ASTE</name>
<gene>
    <name evidence="1" type="ORF">CEPIT_LOCUS18578</name>
</gene>
<dbReference type="EMBL" id="CAMAPF010000150">
    <property type="protein sequence ID" value="CAH9109091.1"/>
    <property type="molecule type" value="Genomic_DNA"/>
</dbReference>
<reference evidence="1" key="1">
    <citation type="submission" date="2022-07" db="EMBL/GenBank/DDBJ databases">
        <authorList>
            <person name="Macas J."/>
            <person name="Novak P."/>
            <person name="Neumann P."/>
        </authorList>
    </citation>
    <scope>NUCLEOTIDE SEQUENCE</scope>
</reference>
<comment type="caution">
    <text evidence="1">The sequence shown here is derived from an EMBL/GenBank/DDBJ whole genome shotgun (WGS) entry which is preliminary data.</text>
</comment>
<keyword evidence="2" id="KW-1185">Reference proteome</keyword>
<evidence type="ECO:0000313" key="1">
    <source>
        <dbReference type="EMBL" id="CAH9109091.1"/>
    </source>
</evidence>
<evidence type="ECO:0000313" key="2">
    <source>
        <dbReference type="Proteomes" id="UP001152523"/>
    </source>
</evidence>
<sequence length="258" mass="29248">MDAIAELPPLGYDVLNDILPPRIAAIPENQIPSAENVVQSMNHLTSLLQLYRMKQNIVSNVELANSIAHNHSVVTKYSQPQTPNMQTFIAEFRRMSERHEGMLIQIMNGQTEFKQQMHDAVNDKMNQLKEALVGQFSEQLVNIREEIQVLAAEINAEINAGRARAFNSTRIDHLKPVCKIKRGHPSVLPPPNHPFALQSYPVGSLPPNNLIPINANDIAHLTHEQMDFVFWFYNEPELARGANNLVQRHDLLQSYLRA</sequence>
<dbReference type="Proteomes" id="UP001152523">
    <property type="component" value="Unassembled WGS sequence"/>
</dbReference>
<organism evidence="1 2">
    <name type="scientific">Cuscuta epithymum</name>
    <dbReference type="NCBI Taxonomy" id="186058"/>
    <lineage>
        <taxon>Eukaryota</taxon>
        <taxon>Viridiplantae</taxon>
        <taxon>Streptophyta</taxon>
        <taxon>Embryophyta</taxon>
        <taxon>Tracheophyta</taxon>
        <taxon>Spermatophyta</taxon>
        <taxon>Magnoliopsida</taxon>
        <taxon>eudicotyledons</taxon>
        <taxon>Gunneridae</taxon>
        <taxon>Pentapetalae</taxon>
        <taxon>asterids</taxon>
        <taxon>lamiids</taxon>
        <taxon>Solanales</taxon>
        <taxon>Convolvulaceae</taxon>
        <taxon>Cuscuteae</taxon>
        <taxon>Cuscuta</taxon>
        <taxon>Cuscuta subgen. Cuscuta</taxon>
    </lineage>
</organism>
<dbReference type="AlphaFoldDB" id="A0AAV0DUU0"/>
<protein>
    <submittedName>
        <fullName evidence="1">Uncharacterized protein</fullName>
    </submittedName>
</protein>
<proteinExistence type="predicted"/>
<accession>A0AAV0DUU0</accession>